<dbReference type="SUPFAM" id="SSF51905">
    <property type="entry name" value="FAD/NAD(P)-binding domain"/>
    <property type="match status" value="1"/>
</dbReference>
<keyword evidence="5" id="KW-0614">Plasmid</keyword>
<geneLocation type="plasmid" evidence="5 6">
    <name>p1</name>
</geneLocation>
<gene>
    <name evidence="5" type="ORF">D4A92_21890</name>
</gene>
<dbReference type="InterPro" id="IPR050097">
    <property type="entry name" value="Ferredoxin-NADP_redctase_2"/>
</dbReference>
<name>A0ABX7F0U1_9HYPH</name>
<keyword evidence="2" id="KW-0285">Flavoprotein</keyword>
<dbReference type="InterPro" id="IPR036188">
    <property type="entry name" value="FAD/NAD-bd_sf"/>
</dbReference>
<dbReference type="PRINTS" id="PR00368">
    <property type="entry name" value="FADPNR"/>
</dbReference>
<proteinExistence type="predicted"/>
<dbReference type="Proteomes" id="UP000596351">
    <property type="component" value="Plasmid p1"/>
</dbReference>
<protein>
    <recommendedName>
        <fullName evidence="1">Thioredoxin reductase</fullName>
    </recommendedName>
</protein>
<dbReference type="EMBL" id="CP032406">
    <property type="protein sequence ID" value="QRF54194.1"/>
    <property type="molecule type" value="Genomic_DNA"/>
</dbReference>
<dbReference type="InterPro" id="IPR023753">
    <property type="entry name" value="FAD/NAD-binding_dom"/>
</dbReference>
<organism evidence="5 6">
    <name type="scientific">Rhizobium rosettiformans</name>
    <dbReference type="NCBI Taxonomy" id="1368430"/>
    <lineage>
        <taxon>Bacteria</taxon>
        <taxon>Pseudomonadati</taxon>
        <taxon>Pseudomonadota</taxon>
        <taxon>Alphaproteobacteria</taxon>
        <taxon>Hyphomicrobiales</taxon>
        <taxon>Rhizobiaceae</taxon>
        <taxon>Rhizobium/Agrobacterium group</taxon>
        <taxon>Rhizobium</taxon>
    </lineage>
</organism>
<feature type="domain" description="FAD/NAD(P)-binding" evidence="4">
    <location>
        <begin position="7"/>
        <end position="147"/>
    </location>
</feature>
<evidence type="ECO:0000259" key="4">
    <source>
        <dbReference type="Pfam" id="PF07992"/>
    </source>
</evidence>
<dbReference type="Gene3D" id="3.50.50.60">
    <property type="entry name" value="FAD/NAD(P)-binding domain"/>
    <property type="match status" value="2"/>
</dbReference>
<dbReference type="PRINTS" id="PR00469">
    <property type="entry name" value="PNDRDTASEII"/>
</dbReference>
<dbReference type="PANTHER" id="PTHR48105">
    <property type="entry name" value="THIOREDOXIN REDUCTASE 1-RELATED-RELATED"/>
    <property type="match status" value="1"/>
</dbReference>
<sequence>MELSMQYDAIIVGGSFAGLTAAKYLARARRHVCVLDLGDPRHRFSAQPTGSSRRYDDDPHSVLQSMWDEVATYPTVTLLAEAAVSVQAQLGDFVVTNWSGEHIAGRRLLLAFGVSDILPDIPGLSERWGVSVLPCPHFHGFEYGRKPVGVLNASPQSPQQAMLLSEWCPTTFYLDGGECDVSMRETLESLKVRIEAAPVKRLAGVGCNLARIYLADNQIQPLDTLFLTPCHQLNSPIAEELGCAIDTGPLGQTIAVNAQQMTSIRHVYAAGDICRQTANITLACADGMKAAMAIHHSLAFDRDNIEQRDRSNGGFHAGYVNLLR</sequence>
<evidence type="ECO:0000256" key="2">
    <source>
        <dbReference type="ARBA" id="ARBA00022630"/>
    </source>
</evidence>
<evidence type="ECO:0000256" key="3">
    <source>
        <dbReference type="ARBA" id="ARBA00023002"/>
    </source>
</evidence>
<evidence type="ECO:0000313" key="5">
    <source>
        <dbReference type="EMBL" id="QRF54194.1"/>
    </source>
</evidence>
<keyword evidence="3" id="KW-0560">Oxidoreductase</keyword>
<keyword evidence="6" id="KW-1185">Reference proteome</keyword>
<dbReference type="Pfam" id="PF07992">
    <property type="entry name" value="Pyr_redox_2"/>
    <property type="match status" value="1"/>
</dbReference>
<reference evidence="5 6" key="1">
    <citation type="submission" date="2018-09" db="EMBL/GenBank/DDBJ databases">
        <title>Rhizobium sp. MAE2-X.</title>
        <authorList>
            <person name="Lee Y."/>
            <person name="Jeon C.O."/>
        </authorList>
    </citation>
    <scope>NUCLEOTIDE SEQUENCE [LARGE SCALE GENOMIC DNA]</scope>
    <source>
        <strain evidence="5 6">MAE2-X</strain>
        <plasmid evidence="5 6">p1</plasmid>
    </source>
</reference>
<evidence type="ECO:0000256" key="1">
    <source>
        <dbReference type="ARBA" id="ARBA00018719"/>
    </source>
</evidence>
<accession>A0ABX7F0U1</accession>
<evidence type="ECO:0000313" key="6">
    <source>
        <dbReference type="Proteomes" id="UP000596351"/>
    </source>
</evidence>